<evidence type="ECO:0000313" key="5">
    <source>
        <dbReference type="EMBL" id="NXN10907.1"/>
    </source>
</evidence>
<organism evidence="5 6">
    <name type="scientific">Indicator maculatus</name>
    <name type="common">spotted honeyguide</name>
    <dbReference type="NCBI Taxonomy" id="545262"/>
    <lineage>
        <taxon>Eukaryota</taxon>
        <taxon>Metazoa</taxon>
        <taxon>Chordata</taxon>
        <taxon>Craniata</taxon>
        <taxon>Vertebrata</taxon>
        <taxon>Euteleostomi</taxon>
        <taxon>Archelosauria</taxon>
        <taxon>Archosauria</taxon>
        <taxon>Dinosauria</taxon>
        <taxon>Saurischia</taxon>
        <taxon>Theropoda</taxon>
        <taxon>Coelurosauria</taxon>
        <taxon>Aves</taxon>
        <taxon>Neognathae</taxon>
        <taxon>Neoaves</taxon>
        <taxon>Telluraves</taxon>
        <taxon>Coraciimorphae</taxon>
        <taxon>Piciformes</taxon>
        <taxon>Indicatoridae</taxon>
        <taxon>Indicator</taxon>
    </lineage>
</organism>
<comment type="subcellular location">
    <subcellularLocation>
        <location evidence="1">Nucleus</location>
    </subcellularLocation>
</comment>
<evidence type="ECO:0000256" key="1">
    <source>
        <dbReference type="ARBA" id="ARBA00004123"/>
    </source>
</evidence>
<evidence type="ECO:0000256" key="2">
    <source>
        <dbReference type="ARBA" id="ARBA00022664"/>
    </source>
</evidence>
<dbReference type="Proteomes" id="UP000557230">
    <property type="component" value="Unassembled WGS sequence"/>
</dbReference>
<evidence type="ECO:0000313" key="6">
    <source>
        <dbReference type="Proteomes" id="UP000557230"/>
    </source>
</evidence>
<dbReference type="EMBL" id="VXBD01005523">
    <property type="protein sequence ID" value="NXN10907.1"/>
    <property type="molecule type" value="Genomic_DNA"/>
</dbReference>
<evidence type="ECO:0000256" key="3">
    <source>
        <dbReference type="ARBA" id="ARBA00023242"/>
    </source>
</evidence>
<gene>
    <name evidence="5" type="primary">Cpsf3_0</name>
    <name evidence="5" type="ORF">INDMAC_R15232</name>
</gene>
<feature type="non-terminal residue" evidence="5">
    <location>
        <position position="1"/>
    </location>
</feature>
<reference evidence="5 6" key="1">
    <citation type="submission" date="2019-09" db="EMBL/GenBank/DDBJ databases">
        <title>Bird 10,000 Genomes (B10K) Project - Family phase.</title>
        <authorList>
            <person name="Zhang G."/>
        </authorList>
    </citation>
    <scope>NUCLEOTIDE SEQUENCE [LARGE SCALE GENOMIC DNA]</scope>
    <source>
        <strain evidence="5">B10K-DU-001-78</strain>
        <tissue evidence="5">Muscle</tissue>
    </source>
</reference>
<feature type="domain" description="Pre-mRNA 3'-end-processing endonuclease polyadenylation factor C-term" evidence="4">
    <location>
        <begin position="5"/>
        <end position="76"/>
    </location>
</feature>
<accession>A0A7L1GA58</accession>
<evidence type="ECO:0000259" key="4">
    <source>
        <dbReference type="Pfam" id="PF11718"/>
    </source>
</evidence>
<dbReference type="InterPro" id="IPR021718">
    <property type="entry name" value="CPSF73-100_C"/>
</dbReference>
<keyword evidence="2" id="KW-0507">mRNA processing</keyword>
<dbReference type="GO" id="GO:0005634">
    <property type="term" value="C:nucleus"/>
    <property type="evidence" value="ECO:0007669"/>
    <property type="project" value="UniProtKB-SubCell"/>
</dbReference>
<proteinExistence type="predicted"/>
<sequence length="78" mass="8786">MDVYRKRMEIMLQDMFGEDCVSSKDSSVLCIMVDRKTANFSLDTRTADGEPRSEDEESLCEVVELAAQRLYGALSPVC</sequence>
<dbReference type="AlphaFoldDB" id="A0A7L1GA58"/>
<name>A0A7L1GA58_9PICI</name>
<keyword evidence="6" id="KW-1185">Reference proteome</keyword>
<feature type="non-terminal residue" evidence="5">
    <location>
        <position position="78"/>
    </location>
</feature>
<protein>
    <submittedName>
        <fullName evidence="5">CPSF3 factor</fullName>
    </submittedName>
</protein>
<dbReference type="Pfam" id="PF11718">
    <property type="entry name" value="CPSF73-100_C"/>
    <property type="match status" value="1"/>
</dbReference>
<comment type="caution">
    <text evidence="5">The sequence shown here is derived from an EMBL/GenBank/DDBJ whole genome shotgun (WGS) entry which is preliminary data.</text>
</comment>
<keyword evidence="3" id="KW-0539">Nucleus</keyword>
<dbReference type="GO" id="GO:0006397">
    <property type="term" value="P:mRNA processing"/>
    <property type="evidence" value="ECO:0007669"/>
    <property type="project" value="UniProtKB-KW"/>
</dbReference>
<dbReference type="OrthoDB" id="10249535at2759"/>